<dbReference type="PANTHER" id="PTHR21089">
    <property type="entry name" value="SHIKIMATE DEHYDROGENASE"/>
    <property type="match status" value="1"/>
</dbReference>
<dbReference type="Pfam" id="PF18317">
    <property type="entry name" value="SDH_C"/>
    <property type="match status" value="1"/>
</dbReference>
<proteinExistence type="predicted"/>
<name>A0A841G456_9ACTN</name>
<dbReference type="InterPro" id="IPR013708">
    <property type="entry name" value="Shikimate_DH-bd_N"/>
</dbReference>
<dbReference type="GO" id="GO:0050661">
    <property type="term" value="F:NADP binding"/>
    <property type="evidence" value="ECO:0007669"/>
    <property type="project" value="TreeGrafter"/>
</dbReference>
<keyword evidence="2" id="KW-0057">Aromatic amino acid biosynthesis</keyword>
<dbReference type="Pfam" id="PF08501">
    <property type="entry name" value="Shikimate_dh_N"/>
    <property type="match status" value="1"/>
</dbReference>
<dbReference type="RefSeq" id="WP_184792566.1">
    <property type="nucleotide sequence ID" value="NZ_BONT01000084.1"/>
</dbReference>
<comment type="caution">
    <text evidence="6">The sequence shown here is derived from an EMBL/GenBank/DDBJ whole genome shotgun (WGS) entry which is preliminary data.</text>
</comment>
<dbReference type="Gene3D" id="3.40.50.720">
    <property type="entry name" value="NAD(P)-binding Rossmann-like Domain"/>
    <property type="match status" value="1"/>
</dbReference>
<keyword evidence="7" id="KW-1185">Reference proteome</keyword>
<dbReference type="InterPro" id="IPR022893">
    <property type="entry name" value="Shikimate_DH_fam"/>
</dbReference>
<dbReference type="EC" id="1.1.1.25" evidence="6"/>
<dbReference type="InterPro" id="IPR046346">
    <property type="entry name" value="Aminoacid_DH-like_N_sf"/>
</dbReference>
<dbReference type="GO" id="GO:0005829">
    <property type="term" value="C:cytosol"/>
    <property type="evidence" value="ECO:0007669"/>
    <property type="project" value="TreeGrafter"/>
</dbReference>
<feature type="domain" description="SDH C-terminal" evidence="5">
    <location>
        <begin position="238"/>
        <end position="268"/>
    </location>
</feature>
<protein>
    <submittedName>
        <fullName evidence="6">Shikimate dehydrogenase</fullName>
        <ecNumber evidence="6">1.1.1.25</ecNumber>
    </submittedName>
</protein>
<dbReference type="GO" id="GO:0019632">
    <property type="term" value="P:shikimate metabolic process"/>
    <property type="evidence" value="ECO:0007669"/>
    <property type="project" value="TreeGrafter"/>
</dbReference>
<dbReference type="GO" id="GO:0009073">
    <property type="term" value="P:aromatic amino acid family biosynthetic process"/>
    <property type="evidence" value="ECO:0007669"/>
    <property type="project" value="UniProtKB-KW"/>
</dbReference>
<dbReference type="GO" id="GO:0004764">
    <property type="term" value="F:shikimate 3-dehydrogenase (NADP+) activity"/>
    <property type="evidence" value="ECO:0007669"/>
    <property type="project" value="UniProtKB-EC"/>
</dbReference>
<evidence type="ECO:0000313" key="6">
    <source>
        <dbReference type="EMBL" id="MBB6039489.1"/>
    </source>
</evidence>
<feature type="domain" description="Shikimate dehydrogenase substrate binding N-terminal" evidence="4">
    <location>
        <begin position="10"/>
        <end position="92"/>
    </location>
</feature>
<evidence type="ECO:0000259" key="3">
    <source>
        <dbReference type="Pfam" id="PF03807"/>
    </source>
</evidence>
<dbReference type="NCBIfam" id="NF001311">
    <property type="entry name" value="PRK00258.1-3"/>
    <property type="match status" value="1"/>
</dbReference>
<evidence type="ECO:0000256" key="1">
    <source>
        <dbReference type="ARBA" id="ARBA00004871"/>
    </source>
</evidence>
<dbReference type="PANTHER" id="PTHR21089:SF1">
    <property type="entry name" value="BIFUNCTIONAL 3-DEHYDROQUINATE DEHYDRATASE_SHIKIMATE DEHYDROGENASE, CHLOROPLASTIC"/>
    <property type="match status" value="1"/>
</dbReference>
<keyword evidence="6" id="KW-0560">Oxidoreductase</keyword>
<dbReference type="SUPFAM" id="SSF53223">
    <property type="entry name" value="Aminoacid dehydrogenase-like, N-terminal domain"/>
    <property type="match status" value="1"/>
</dbReference>
<gene>
    <name evidence="6" type="ORF">HNR73_007384</name>
</gene>
<accession>A0A841G456</accession>
<dbReference type="GO" id="GO:0009423">
    <property type="term" value="P:chorismate biosynthetic process"/>
    <property type="evidence" value="ECO:0007669"/>
    <property type="project" value="TreeGrafter"/>
</dbReference>
<dbReference type="Proteomes" id="UP000548476">
    <property type="component" value="Unassembled WGS sequence"/>
</dbReference>
<reference evidence="6 7" key="1">
    <citation type="submission" date="2020-08" db="EMBL/GenBank/DDBJ databases">
        <title>Genomic Encyclopedia of Type Strains, Phase IV (KMG-IV): sequencing the most valuable type-strain genomes for metagenomic binning, comparative biology and taxonomic classification.</title>
        <authorList>
            <person name="Goeker M."/>
        </authorList>
    </citation>
    <scope>NUCLEOTIDE SEQUENCE [LARGE SCALE GENOMIC DNA]</scope>
    <source>
        <strain evidence="6 7">YIM 65646</strain>
    </source>
</reference>
<evidence type="ECO:0000259" key="4">
    <source>
        <dbReference type="Pfam" id="PF08501"/>
    </source>
</evidence>
<comment type="pathway">
    <text evidence="1">Metabolic intermediate biosynthesis; chorismate biosynthesis; chorismate from D-erythrose 4-phosphate and phosphoenolpyruvate: step 4/7.</text>
</comment>
<feature type="domain" description="Pyrroline-5-carboxylate reductase catalytic N-terminal" evidence="3">
    <location>
        <begin position="123"/>
        <end position="206"/>
    </location>
</feature>
<evidence type="ECO:0000259" key="5">
    <source>
        <dbReference type="Pfam" id="PF18317"/>
    </source>
</evidence>
<evidence type="ECO:0000313" key="7">
    <source>
        <dbReference type="Proteomes" id="UP000548476"/>
    </source>
</evidence>
<evidence type="ECO:0000256" key="2">
    <source>
        <dbReference type="ARBA" id="ARBA00023141"/>
    </source>
</evidence>
<sequence length="274" mass="27906">MTGPVRKAAVLGSPVTHSLSPVIHNAGYAAAGLTGWVYDRHELTADRLPAFLDGLDVSWAGLSLTMPLKEAALDVADEVSPTARAIGAANTLVLREGGRFAENTDAPGMVDALLDAGIEKANTVAVLGAGGTARAAVAAAVDLGASDIVAYARRPESLADLTAVATELGAHRFTGASWTQAPACSAADLVISTVPRGVADDLAVSWGAGTTLFDVLYDPWPTPLAAGAIEAGCVVVDGLALLLAQAVRQFELFTGVDAPVEAMRAALREAVAAR</sequence>
<keyword evidence="2" id="KW-0028">Amino-acid biosynthesis</keyword>
<dbReference type="EMBL" id="JACHGT010000022">
    <property type="protein sequence ID" value="MBB6039489.1"/>
    <property type="molecule type" value="Genomic_DNA"/>
</dbReference>
<dbReference type="InterPro" id="IPR041121">
    <property type="entry name" value="SDH_C"/>
</dbReference>
<dbReference type="InterPro" id="IPR036291">
    <property type="entry name" value="NAD(P)-bd_dom_sf"/>
</dbReference>
<dbReference type="SUPFAM" id="SSF51735">
    <property type="entry name" value="NAD(P)-binding Rossmann-fold domains"/>
    <property type="match status" value="1"/>
</dbReference>
<dbReference type="Gene3D" id="3.40.50.10860">
    <property type="entry name" value="Leucine Dehydrogenase, chain A, domain 1"/>
    <property type="match status" value="1"/>
</dbReference>
<organism evidence="6 7">
    <name type="scientific">Phytomonospora endophytica</name>
    <dbReference type="NCBI Taxonomy" id="714109"/>
    <lineage>
        <taxon>Bacteria</taxon>
        <taxon>Bacillati</taxon>
        <taxon>Actinomycetota</taxon>
        <taxon>Actinomycetes</taxon>
        <taxon>Micromonosporales</taxon>
        <taxon>Micromonosporaceae</taxon>
        <taxon>Phytomonospora</taxon>
    </lineage>
</organism>
<dbReference type="AlphaFoldDB" id="A0A841G456"/>
<dbReference type="InterPro" id="IPR028939">
    <property type="entry name" value="P5C_Rdtase_cat_N"/>
</dbReference>
<dbReference type="Pfam" id="PF03807">
    <property type="entry name" value="F420_oxidored"/>
    <property type="match status" value="1"/>
</dbReference>